<evidence type="ECO:0000256" key="3">
    <source>
        <dbReference type="ARBA" id="ARBA00022475"/>
    </source>
</evidence>
<dbReference type="PANTHER" id="PTHR30574">
    <property type="entry name" value="INNER MEMBRANE PROTEIN YEDE"/>
    <property type="match status" value="1"/>
</dbReference>
<comment type="similarity">
    <text evidence="8">Belongs to the TsuA/YedE (TC 9.B.102) family.</text>
</comment>
<evidence type="ECO:0000256" key="5">
    <source>
        <dbReference type="ARBA" id="ARBA00022692"/>
    </source>
</evidence>
<dbReference type="KEGG" id="aeh:Mlg_1268"/>
<dbReference type="AlphaFoldDB" id="Q0A970"/>
<evidence type="ECO:0000256" key="7">
    <source>
        <dbReference type="ARBA" id="ARBA00023136"/>
    </source>
</evidence>
<dbReference type="HOGENOM" id="CLU_050656_2_0_6"/>
<feature type="transmembrane region" description="Helical" evidence="9">
    <location>
        <begin position="219"/>
        <end position="236"/>
    </location>
</feature>
<dbReference type="GO" id="GO:0005886">
    <property type="term" value="C:plasma membrane"/>
    <property type="evidence" value="ECO:0007669"/>
    <property type="project" value="UniProtKB-SubCell"/>
</dbReference>
<feature type="transmembrane region" description="Helical" evidence="9">
    <location>
        <begin position="311"/>
        <end position="334"/>
    </location>
</feature>
<keyword evidence="2" id="KW-0813">Transport</keyword>
<evidence type="ECO:0000313" key="10">
    <source>
        <dbReference type="EMBL" id="ABI56617.1"/>
    </source>
</evidence>
<keyword evidence="11" id="KW-1185">Reference proteome</keyword>
<evidence type="ECO:0000256" key="8">
    <source>
        <dbReference type="ARBA" id="ARBA00035655"/>
    </source>
</evidence>
<reference evidence="11" key="1">
    <citation type="submission" date="2006-08" db="EMBL/GenBank/DDBJ databases">
        <title>Complete sequence of Alkalilimnicola ehrilichei MLHE-1.</title>
        <authorList>
            <person name="Copeland A."/>
            <person name="Lucas S."/>
            <person name="Lapidus A."/>
            <person name="Barry K."/>
            <person name="Detter J.C."/>
            <person name="Glavina del Rio T."/>
            <person name="Hammon N."/>
            <person name="Israni S."/>
            <person name="Dalin E."/>
            <person name="Tice H."/>
            <person name="Pitluck S."/>
            <person name="Sims D."/>
            <person name="Brettin T."/>
            <person name="Bruce D."/>
            <person name="Han C."/>
            <person name="Tapia R."/>
            <person name="Gilna P."/>
            <person name="Schmutz J."/>
            <person name="Larimer F."/>
            <person name="Land M."/>
            <person name="Hauser L."/>
            <person name="Kyrpides N."/>
            <person name="Mikhailova N."/>
            <person name="Oremland R.S."/>
            <person name="Hoeft S.E."/>
            <person name="Switzer-Blum J."/>
            <person name="Kulp T."/>
            <person name="King G."/>
            <person name="Tabita R."/>
            <person name="Witte B."/>
            <person name="Santini J.M."/>
            <person name="Basu P."/>
            <person name="Hollibaugh J.T."/>
            <person name="Xie G."/>
            <person name="Stolz J.F."/>
            <person name="Richardson P."/>
        </authorList>
    </citation>
    <scope>NUCLEOTIDE SEQUENCE [LARGE SCALE GENOMIC DNA]</scope>
    <source>
        <strain evidence="11">ATCC BAA-1101 / DSM 17681 / MLHE-1</strain>
    </source>
</reference>
<dbReference type="Proteomes" id="UP000001962">
    <property type="component" value="Chromosome"/>
</dbReference>
<keyword evidence="5 9" id="KW-0812">Transmembrane</keyword>
<dbReference type="eggNOG" id="COG2391">
    <property type="taxonomic scope" value="Bacteria"/>
</dbReference>
<feature type="transmembrane region" description="Helical" evidence="9">
    <location>
        <begin position="25"/>
        <end position="45"/>
    </location>
</feature>
<organism evidence="10 11">
    <name type="scientific">Alkalilimnicola ehrlichii (strain ATCC BAA-1101 / DSM 17681 / MLHE-1)</name>
    <dbReference type="NCBI Taxonomy" id="187272"/>
    <lineage>
        <taxon>Bacteria</taxon>
        <taxon>Pseudomonadati</taxon>
        <taxon>Pseudomonadota</taxon>
        <taxon>Gammaproteobacteria</taxon>
        <taxon>Chromatiales</taxon>
        <taxon>Ectothiorhodospiraceae</taxon>
        <taxon>Alkalilimnicola</taxon>
    </lineage>
</organism>
<dbReference type="EMBL" id="CP000453">
    <property type="protein sequence ID" value="ABI56617.1"/>
    <property type="molecule type" value="Genomic_DNA"/>
</dbReference>
<comment type="subcellular location">
    <subcellularLocation>
        <location evidence="1">Cell inner membrane</location>
        <topology evidence="1">Multi-pass membrane protein</topology>
    </subcellularLocation>
</comment>
<sequence>MREGAPGARYVWEEHFLEAVEHTTLVNLGGLVIGLVFGIVGRRSGFCLTRGLQRCFQAGDGGKLRTFALAVVTALVGSQLLASLGVIDLGRTHYLAPEFSWLLVPLGGVLFGYGMVMANGCGARAAVLLGGGNLRSFVVLTCLGVAAFMALTGVFAGWRLALAEATGLRLALGAGLHGWLASAGLPELLARWLMVLVLAIPLLVYVFSDQGYRHRRQEWAAGILVGLLVPAGWWVTGSLGADDFDPVPVVSLTFVAPIGDGIQYLMLASGTDLSFGVTVVAGVLLGSLATALVTGSFQLEGFPSPQRMLRAMGGGALMGIGGALALGCSIGQGITGLSTLALPSLLAASGIVVGALVGLRGPARLPAL</sequence>
<name>Q0A970_ALKEH</name>
<feature type="transmembrane region" description="Helical" evidence="9">
    <location>
        <begin position="189"/>
        <end position="207"/>
    </location>
</feature>
<keyword evidence="4" id="KW-0997">Cell inner membrane</keyword>
<proteinExistence type="inferred from homology"/>
<evidence type="ECO:0000313" key="11">
    <source>
        <dbReference type="Proteomes" id="UP000001962"/>
    </source>
</evidence>
<feature type="transmembrane region" description="Helical" evidence="9">
    <location>
        <begin position="340"/>
        <end position="359"/>
    </location>
</feature>
<evidence type="ECO:0000256" key="6">
    <source>
        <dbReference type="ARBA" id="ARBA00022989"/>
    </source>
</evidence>
<feature type="transmembrane region" description="Helical" evidence="9">
    <location>
        <begin position="137"/>
        <end position="158"/>
    </location>
</feature>
<keyword evidence="6 9" id="KW-1133">Transmembrane helix</keyword>
<dbReference type="PANTHER" id="PTHR30574:SF1">
    <property type="entry name" value="SULPHUR TRANSPORT DOMAIN-CONTAINING PROTEIN"/>
    <property type="match status" value="1"/>
</dbReference>
<feature type="transmembrane region" description="Helical" evidence="9">
    <location>
        <begin position="66"/>
        <end position="87"/>
    </location>
</feature>
<evidence type="ECO:0000256" key="9">
    <source>
        <dbReference type="SAM" id="Phobius"/>
    </source>
</evidence>
<evidence type="ECO:0000256" key="4">
    <source>
        <dbReference type="ARBA" id="ARBA00022519"/>
    </source>
</evidence>
<accession>Q0A970</accession>
<keyword evidence="3" id="KW-1003">Cell membrane</keyword>
<feature type="transmembrane region" description="Helical" evidence="9">
    <location>
        <begin position="99"/>
        <end position="116"/>
    </location>
</feature>
<dbReference type="Pfam" id="PF04143">
    <property type="entry name" value="Sulf_transp"/>
    <property type="match status" value="1"/>
</dbReference>
<evidence type="ECO:0000256" key="2">
    <source>
        <dbReference type="ARBA" id="ARBA00022448"/>
    </source>
</evidence>
<protein>
    <submittedName>
        <fullName evidence="10">Uncharacterized protein</fullName>
    </submittedName>
</protein>
<feature type="transmembrane region" description="Helical" evidence="9">
    <location>
        <begin position="273"/>
        <end position="299"/>
    </location>
</feature>
<evidence type="ECO:0000256" key="1">
    <source>
        <dbReference type="ARBA" id="ARBA00004429"/>
    </source>
</evidence>
<dbReference type="InterPro" id="IPR007272">
    <property type="entry name" value="Sulf_transp_TsuA/YedE"/>
</dbReference>
<gene>
    <name evidence="10" type="ordered locus">Mlg_1268</name>
</gene>
<keyword evidence="7 9" id="KW-0472">Membrane</keyword>